<dbReference type="AlphaFoldDB" id="A0A1W5CW21"/>
<organism evidence="1 2">
    <name type="scientific">Lasallia pustulata</name>
    <dbReference type="NCBI Taxonomy" id="136370"/>
    <lineage>
        <taxon>Eukaryota</taxon>
        <taxon>Fungi</taxon>
        <taxon>Dikarya</taxon>
        <taxon>Ascomycota</taxon>
        <taxon>Pezizomycotina</taxon>
        <taxon>Lecanoromycetes</taxon>
        <taxon>OSLEUM clade</taxon>
        <taxon>Umbilicariomycetidae</taxon>
        <taxon>Umbilicariales</taxon>
        <taxon>Umbilicariaceae</taxon>
        <taxon>Lasallia</taxon>
    </lineage>
</organism>
<evidence type="ECO:0000313" key="1">
    <source>
        <dbReference type="EMBL" id="SLM34915.1"/>
    </source>
</evidence>
<proteinExistence type="predicted"/>
<dbReference type="EMBL" id="FWEW01000437">
    <property type="protein sequence ID" value="SLM34915.1"/>
    <property type="molecule type" value="Genomic_DNA"/>
</dbReference>
<accession>A0A1W5CW21</accession>
<protein>
    <submittedName>
        <fullName evidence="1">Uncharacterized protein</fullName>
    </submittedName>
</protein>
<sequence>MRRFVELEWVLGGYYPGMGDLTADTSERLYLQHGWPDNFNGSAFDAAREAFEDEKSARSAAEQPFREVSTYRGLLKGSTERIARLEARRGPER</sequence>
<reference evidence="2" key="1">
    <citation type="submission" date="2017-03" db="EMBL/GenBank/DDBJ databases">
        <authorList>
            <person name="Sharma R."/>
            <person name="Thines M."/>
        </authorList>
    </citation>
    <scope>NUCLEOTIDE SEQUENCE [LARGE SCALE GENOMIC DNA]</scope>
</reference>
<keyword evidence="2" id="KW-1185">Reference proteome</keyword>
<evidence type="ECO:0000313" key="2">
    <source>
        <dbReference type="Proteomes" id="UP000192927"/>
    </source>
</evidence>
<name>A0A1W5CW21_9LECA</name>
<dbReference type="Proteomes" id="UP000192927">
    <property type="component" value="Unassembled WGS sequence"/>
</dbReference>